<sequence length="121" mass="13574">MVNCPNCGVLVEKDSKFCQECGTKIDNSDSNTQTDVSSDYEKNKRYALIGIGYLTVLILLISVLSAWYNVKVINADRLLLYPLLSIMMSVYVSLKLISDEKTFKHGVIIPVISFILFIFGI</sequence>
<proteinExistence type="predicted"/>
<feature type="transmembrane region" description="Helical" evidence="1">
    <location>
        <begin position="103"/>
        <end position="120"/>
    </location>
</feature>
<keyword evidence="1" id="KW-0472">Membrane</keyword>
<dbReference type="Pfam" id="PF13248">
    <property type="entry name" value="Zn_ribbon_3"/>
    <property type="match status" value="1"/>
</dbReference>
<feature type="transmembrane region" description="Helical" evidence="1">
    <location>
        <begin position="79"/>
        <end position="97"/>
    </location>
</feature>
<organism evidence="3 4">
    <name type="scientific">Methanobrevibacter smithii</name>
    <dbReference type="NCBI Taxonomy" id="2173"/>
    <lineage>
        <taxon>Archaea</taxon>
        <taxon>Methanobacteriati</taxon>
        <taxon>Methanobacteriota</taxon>
        <taxon>Methanomada group</taxon>
        <taxon>Methanobacteria</taxon>
        <taxon>Methanobacteriales</taxon>
        <taxon>Methanobacteriaceae</taxon>
        <taxon>Methanobrevibacter</taxon>
    </lineage>
</organism>
<keyword evidence="1" id="KW-1133">Transmembrane helix</keyword>
<evidence type="ECO:0000256" key="1">
    <source>
        <dbReference type="SAM" id="Phobius"/>
    </source>
</evidence>
<feature type="domain" description="Putative zinc-ribbon" evidence="2">
    <location>
        <begin position="1"/>
        <end position="25"/>
    </location>
</feature>
<keyword evidence="1" id="KW-0812">Transmembrane</keyword>
<name>A0A2H4U6B4_METSM</name>
<dbReference type="AlphaFoldDB" id="A0A2H4U6B4"/>
<dbReference type="EMBL" id="CP017803">
    <property type="protein sequence ID" value="ATZ59659.1"/>
    <property type="molecule type" value="Genomic_DNA"/>
</dbReference>
<evidence type="ECO:0000313" key="4">
    <source>
        <dbReference type="Proteomes" id="UP000232133"/>
    </source>
</evidence>
<gene>
    <name evidence="3" type="ORF">BK798_04115</name>
</gene>
<dbReference type="InterPro" id="IPR059113">
    <property type="entry name" value="Znf_ribbon"/>
</dbReference>
<dbReference type="RefSeq" id="WP_004033808.1">
    <property type="nucleotide sequence ID" value="NZ_AP025586.1"/>
</dbReference>
<protein>
    <submittedName>
        <fullName evidence="3">Zinc ribbon domain-containing protein</fullName>
    </submittedName>
</protein>
<dbReference type="Proteomes" id="UP000232133">
    <property type="component" value="Chromosome"/>
</dbReference>
<reference evidence="3 4" key="1">
    <citation type="submission" date="2016-10" db="EMBL/GenBank/DDBJ databases">
        <authorList>
            <person name="Varghese N."/>
        </authorList>
    </citation>
    <scope>NUCLEOTIDE SEQUENCE [LARGE SCALE GENOMIC DNA]</scope>
    <source>
        <strain evidence="3 4">KB11</strain>
    </source>
</reference>
<feature type="transmembrane region" description="Helical" evidence="1">
    <location>
        <begin position="46"/>
        <end position="67"/>
    </location>
</feature>
<accession>A0A2H4U6B4</accession>
<dbReference type="GeneID" id="71695246"/>
<evidence type="ECO:0000313" key="3">
    <source>
        <dbReference type="EMBL" id="ATZ59659.1"/>
    </source>
</evidence>
<evidence type="ECO:0000259" key="2">
    <source>
        <dbReference type="Pfam" id="PF13248"/>
    </source>
</evidence>